<protein>
    <submittedName>
        <fullName evidence="1">Uncharacterized protein</fullName>
    </submittedName>
</protein>
<name>A0A3G7U3P9_9PSED</name>
<evidence type="ECO:0000313" key="1">
    <source>
        <dbReference type="EMBL" id="AZE53791.1"/>
    </source>
</evidence>
<gene>
    <name evidence="1" type="ORF">C4K03_1620</name>
</gene>
<dbReference type="AlphaFoldDB" id="A0A3G7U3P9"/>
<sequence>MPVFFCLSFINQRLAKAPKTLGCTRPGSVFSMKIVTDEQLMHRLPMFSGIIAPPYDRVRKPS</sequence>
<dbReference type="EMBL" id="CP027754">
    <property type="protein sequence ID" value="AZE53791.1"/>
    <property type="molecule type" value="Genomic_DNA"/>
</dbReference>
<dbReference type="Proteomes" id="UP000268696">
    <property type="component" value="Chromosome"/>
</dbReference>
<reference evidence="1 2" key="1">
    <citation type="submission" date="2018-03" db="EMBL/GenBank/DDBJ databases">
        <title>Diversity of phytobeneficial traits revealed by whole-genome analysis of worldwide-isolated phenazine-producing Pseudomonas spp.</title>
        <authorList>
            <person name="Biessy A."/>
            <person name="Novinscak A."/>
            <person name="Blom J."/>
            <person name="Leger G."/>
            <person name="Thomashow L.S."/>
            <person name="Cazorla F.M."/>
            <person name="Josic D."/>
            <person name="Filion M."/>
        </authorList>
    </citation>
    <scope>NUCLEOTIDE SEQUENCE [LARGE SCALE GENOMIC DNA]</scope>
    <source>
        <strain evidence="1 2">30B</strain>
    </source>
</reference>
<accession>A0A3G7U3P9</accession>
<proteinExistence type="predicted"/>
<organism evidence="1 2">
    <name type="scientific">Pseudomonas synxantha</name>
    <dbReference type="NCBI Taxonomy" id="47883"/>
    <lineage>
        <taxon>Bacteria</taxon>
        <taxon>Pseudomonadati</taxon>
        <taxon>Pseudomonadota</taxon>
        <taxon>Gammaproteobacteria</taxon>
        <taxon>Pseudomonadales</taxon>
        <taxon>Pseudomonadaceae</taxon>
        <taxon>Pseudomonas</taxon>
    </lineage>
</organism>
<evidence type="ECO:0000313" key="2">
    <source>
        <dbReference type="Proteomes" id="UP000268696"/>
    </source>
</evidence>